<feature type="transmembrane region" description="Helical" evidence="2">
    <location>
        <begin position="225"/>
        <end position="246"/>
    </location>
</feature>
<reference evidence="3 4" key="1">
    <citation type="journal article" date="2019" name="Sci. Rep.">
        <title>Extended insight into the Mycobacterium chelonae-abscessus complex through whole genome sequencing of Mycobacterium salmoniphilum outbreak and Mycobacterium salmoniphilum-like strains.</title>
        <authorList>
            <person name="Behra P.R.K."/>
            <person name="Das S."/>
            <person name="Pettersson B.M.F."/>
            <person name="Shirreff L."/>
            <person name="DuCote T."/>
            <person name="Jacobsson K.G."/>
            <person name="Ennis D.G."/>
            <person name="Kirsebom L.A."/>
        </authorList>
    </citation>
    <scope>NUCLEOTIDE SEQUENCE [LARGE SCALE GENOMIC DNA]</scope>
    <source>
        <strain evidence="3 4">CCUG 63697</strain>
    </source>
</reference>
<feature type="compositionally biased region" description="Polar residues" evidence="1">
    <location>
        <begin position="351"/>
        <end position="361"/>
    </location>
</feature>
<protein>
    <submittedName>
        <fullName evidence="3">Extracellular phospholipase A1</fullName>
        <ecNumber evidence="3">3.1.1.32</ecNumber>
    </submittedName>
</protein>
<dbReference type="Proteomes" id="UP000295165">
    <property type="component" value="Unassembled WGS sequence"/>
</dbReference>
<name>A0A4R8RBQ9_9MYCO</name>
<evidence type="ECO:0000256" key="1">
    <source>
        <dbReference type="SAM" id="MobiDB-lite"/>
    </source>
</evidence>
<dbReference type="AlphaFoldDB" id="A0A4R8RBQ9"/>
<feature type="transmembrane region" description="Helical" evidence="2">
    <location>
        <begin position="88"/>
        <end position="113"/>
    </location>
</feature>
<keyword evidence="2" id="KW-0472">Membrane</keyword>
<evidence type="ECO:0000313" key="3">
    <source>
        <dbReference type="EMBL" id="TDZ53842.1"/>
    </source>
</evidence>
<feature type="region of interest" description="Disordered" evidence="1">
    <location>
        <begin position="317"/>
        <end position="568"/>
    </location>
</feature>
<evidence type="ECO:0000313" key="4">
    <source>
        <dbReference type="Proteomes" id="UP000295165"/>
    </source>
</evidence>
<feature type="transmembrane region" description="Helical" evidence="2">
    <location>
        <begin position="134"/>
        <end position="154"/>
    </location>
</feature>
<feature type="transmembrane region" description="Helical" evidence="2">
    <location>
        <begin position="20"/>
        <end position="42"/>
    </location>
</feature>
<keyword evidence="3" id="KW-0378">Hydrolase</keyword>
<keyword evidence="4" id="KW-1185">Reference proteome</keyword>
<feature type="compositionally biased region" description="Polar residues" evidence="1">
    <location>
        <begin position="548"/>
        <end position="558"/>
    </location>
</feature>
<keyword evidence="2" id="KW-1133">Transmembrane helix</keyword>
<feature type="compositionally biased region" description="Low complexity" evidence="1">
    <location>
        <begin position="513"/>
        <end position="542"/>
    </location>
</feature>
<sequence length="844" mass="85982" precursor="true">MSDDAPTQTLPTAPSPLAALPLSGFAAGITGAALVVAGVWGLHVLTPGGGAVGSVGWVVLLCLAFTALGKGVTLLRRALAPLTAAAVAPLAGISAPVRAAAGIVIGAAGIWWVMRGHAATWWTRTIGTGDASRWTLTSQLVAVAFMVVFGALLFGGAKTLATAIFANSGTRERSSQSANQQRWVLWWSSHPGLGLTLLAGGAALVFLSGYIVPRVAGWLTGDDPMAALAAIVLVLTVAFAANTWWWKALHGWWTWAHTHGSGGGGASPLGQMHAGAAVIALIWFSAMGFGLATPADYTGPGAAPLAHAQCPPDCGGGNNGGGSYGPNASQFQPPQMPAQQPDYQGGINQPPLDQNSGISIYNQNPGQGGQSGPQQAGQNIGQQTGQRAAHGTPLPDYGPWQPDAQPPAQPAQGPAVQQAPVQQAPVQQPAQAPQPVQQAPAQQIPQAPQQPAQAPEPAQQAPVQQAPAQQAPAHQTPGKPGPQKDDTPFDPTNLVTAATRRGASQAGEQAGEQGTAQAVSQVTQQAGQQGTTQAVQQAASQGLPKQPPSTSWSGQITNAPDPAVPNSNNALTMAQLVQHVYDPSQALPSGWSQVSSSLVEQWTGINPDSVASGLHVGVFTNGSGQYVEALAGAQNPLDDAVVVVEETGGNPVQYQDAVQVGAGLVNQFGAANVAMTGHSMGGGEAAASALQNGTSAITFEAQGLSPGYLQSVGIDPSEAFAQAADGQIQHYFIQGEFATLIQREIPFVNGLPNAPGLNYALPWVTNDAETGAMNIAAVGPPGDAHNIAPIISALQQTTVPPQLMFTQPIPGEAATEGLVNFFAPLFVEPIANAVLGGMSTPPAP</sequence>
<feature type="transmembrane region" description="Helical" evidence="2">
    <location>
        <begin position="49"/>
        <end position="68"/>
    </location>
</feature>
<keyword evidence="2" id="KW-0812">Transmembrane</keyword>
<feature type="compositionally biased region" description="Low complexity" evidence="1">
    <location>
        <begin position="410"/>
        <end position="473"/>
    </location>
</feature>
<dbReference type="EMBL" id="PECC01000009">
    <property type="protein sequence ID" value="TDZ53842.1"/>
    <property type="molecule type" value="Genomic_DNA"/>
</dbReference>
<evidence type="ECO:0000256" key="2">
    <source>
        <dbReference type="SAM" id="Phobius"/>
    </source>
</evidence>
<feature type="transmembrane region" description="Helical" evidence="2">
    <location>
        <begin position="192"/>
        <end position="213"/>
    </location>
</feature>
<feature type="compositionally biased region" description="Low complexity" evidence="1">
    <location>
        <begin position="330"/>
        <end position="344"/>
    </location>
</feature>
<proteinExistence type="predicted"/>
<dbReference type="GO" id="GO:0008970">
    <property type="term" value="F:phospholipase A1 activity"/>
    <property type="evidence" value="ECO:0007669"/>
    <property type="project" value="UniProtKB-EC"/>
</dbReference>
<organism evidence="3 4">
    <name type="scientific">Mycobacteroides franklinii</name>
    <dbReference type="NCBI Taxonomy" id="948102"/>
    <lineage>
        <taxon>Bacteria</taxon>
        <taxon>Bacillati</taxon>
        <taxon>Actinomycetota</taxon>
        <taxon>Actinomycetes</taxon>
        <taxon>Mycobacteriales</taxon>
        <taxon>Mycobacteriaceae</taxon>
        <taxon>Mycobacteroides</taxon>
    </lineage>
</organism>
<comment type="caution">
    <text evidence="3">The sequence shown here is derived from an EMBL/GenBank/DDBJ whole genome shotgun (WGS) entry which is preliminary data.</text>
</comment>
<accession>A0A4R8RBQ9</accession>
<dbReference type="InterPro" id="IPR029058">
    <property type="entry name" value="AB_hydrolase_fold"/>
</dbReference>
<dbReference type="RefSeq" id="WP_134047651.1">
    <property type="nucleotide sequence ID" value="NZ_PECB01000005.1"/>
</dbReference>
<gene>
    <name evidence="3" type="primary">phlA</name>
    <name evidence="3" type="ORF">CCUG63697_00007</name>
</gene>
<dbReference type="EC" id="3.1.1.32" evidence="3"/>
<dbReference type="SUPFAM" id="SSF53474">
    <property type="entry name" value="alpha/beta-Hydrolases"/>
    <property type="match status" value="1"/>
</dbReference>
<dbReference type="Pfam" id="PF26363">
    <property type="entry name" value="Phospholipase-like"/>
    <property type="match status" value="1"/>
</dbReference>